<feature type="transmembrane region" description="Helical" evidence="10">
    <location>
        <begin position="34"/>
        <end position="55"/>
    </location>
</feature>
<dbReference type="SUPFAM" id="SSF158472">
    <property type="entry name" value="HAMP domain-like"/>
    <property type="match status" value="1"/>
</dbReference>
<keyword evidence="10" id="KW-0472">Membrane</keyword>
<evidence type="ECO:0000256" key="9">
    <source>
        <dbReference type="ARBA" id="ARBA00023012"/>
    </source>
</evidence>
<keyword evidence="9" id="KW-0902">Two-component regulatory system</keyword>
<evidence type="ECO:0000256" key="8">
    <source>
        <dbReference type="ARBA" id="ARBA00022840"/>
    </source>
</evidence>
<dbReference type="Gene3D" id="1.10.287.130">
    <property type="match status" value="1"/>
</dbReference>
<dbReference type="PANTHER" id="PTHR43065:SF10">
    <property type="entry name" value="PEROXIDE STRESS-ACTIVATED HISTIDINE KINASE MAK3"/>
    <property type="match status" value="1"/>
</dbReference>
<keyword evidence="5" id="KW-0808">Transferase</keyword>
<keyword evidence="10" id="KW-0812">Transmembrane</keyword>
<dbReference type="PANTHER" id="PTHR43065">
    <property type="entry name" value="SENSOR HISTIDINE KINASE"/>
    <property type="match status" value="1"/>
</dbReference>
<dbReference type="InterPro" id="IPR036890">
    <property type="entry name" value="HATPase_C_sf"/>
</dbReference>
<keyword evidence="10" id="KW-1133">Transmembrane helix</keyword>
<feature type="transmembrane region" description="Helical" evidence="10">
    <location>
        <begin position="75"/>
        <end position="99"/>
    </location>
</feature>
<dbReference type="EMBL" id="JBEWLZ010000002">
    <property type="protein sequence ID" value="MET1489244.1"/>
    <property type="molecule type" value="Genomic_DNA"/>
</dbReference>
<accession>A0ABV2CMX0</accession>
<dbReference type="InterPro" id="IPR004358">
    <property type="entry name" value="Sig_transdc_His_kin-like_C"/>
</dbReference>
<dbReference type="PROSITE" id="PS50885">
    <property type="entry name" value="HAMP"/>
    <property type="match status" value="1"/>
</dbReference>
<keyword evidence="8 13" id="KW-0067">ATP-binding</keyword>
<proteinExistence type="predicted"/>
<dbReference type="CDD" id="cd06225">
    <property type="entry name" value="HAMP"/>
    <property type="match status" value="1"/>
</dbReference>
<evidence type="ECO:0000313" key="13">
    <source>
        <dbReference type="EMBL" id="MET1489244.1"/>
    </source>
</evidence>
<dbReference type="PROSITE" id="PS50109">
    <property type="entry name" value="HIS_KIN"/>
    <property type="match status" value="1"/>
</dbReference>
<gene>
    <name evidence="13" type="ORF">ABVT11_05365</name>
</gene>
<dbReference type="Gene3D" id="6.10.340.10">
    <property type="match status" value="1"/>
</dbReference>
<evidence type="ECO:0000259" key="12">
    <source>
        <dbReference type="PROSITE" id="PS50885"/>
    </source>
</evidence>
<feature type="domain" description="HAMP" evidence="12">
    <location>
        <begin position="298"/>
        <end position="350"/>
    </location>
</feature>
<dbReference type="RefSeq" id="WP_345924458.1">
    <property type="nucleotide sequence ID" value="NZ_JBDIVF010000001.1"/>
</dbReference>
<dbReference type="GO" id="GO:0005524">
    <property type="term" value="F:ATP binding"/>
    <property type="evidence" value="ECO:0007669"/>
    <property type="project" value="UniProtKB-KW"/>
</dbReference>
<evidence type="ECO:0000256" key="6">
    <source>
        <dbReference type="ARBA" id="ARBA00022741"/>
    </source>
</evidence>
<dbReference type="SMART" id="SM00304">
    <property type="entry name" value="HAMP"/>
    <property type="match status" value="1"/>
</dbReference>
<reference evidence="13 14" key="1">
    <citation type="submission" date="2024-07" db="EMBL/GenBank/DDBJ databases">
        <title>Uliginosibacterium paludis KCTC:42655.</title>
        <authorList>
            <person name="Kim M.K."/>
        </authorList>
    </citation>
    <scope>NUCLEOTIDE SEQUENCE [LARGE SCALE GENOMIC DNA]</scope>
    <source>
        <strain evidence="13 14">KCTC 42655</strain>
    </source>
</reference>
<dbReference type="InterPro" id="IPR003660">
    <property type="entry name" value="HAMP_dom"/>
</dbReference>
<dbReference type="InterPro" id="IPR035965">
    <property type="entry name" value="PAS-like_dom_sf"/>
</dbReference>
<protein>
    <recommendedName>
        <fullName evidence="3">histidine kinase</fullName>
        <ecNumber evidence="3">2.7.13.3</ecNumber>
    </recommendedName>
</protein>
<name>A0ABV2CMX0_9RHOO</name>
<keyword evidence="6" id="KW-0547">Nucleotide-binding</keyword>
<evidence type="ECO:0000256" key="1">
    <source>
        <dbReference type="ARBA" id="ARBA00000085"/>
    </source>
</evidence>
<evidence type="ECO:0000256" key="7">
    <source>
        <dbReference type="ARBA" id="ARBA00022777"/>
    </source>
</evidence>
<keyword evidence="4" id="KW-0597">Phosphoprotein</keyword>
<keyword evidence="7" id="KW-0418">Kinase</keyword>
<comment type="catalytic activity">
    <reaction evidence="1">
        <text>ATP + protein L-histidine = ADP + protein N-phospho-L-histidine.</text>
        <dbReference type="EC" id="2.7.13.3"/>
    </reaction>
</comment>
<comment type="caution">
    <text evidence="13">The sequence shown here is derived from an EMBL/GenBank/DDBJ whole genome shotgun (WGS) entry which is preliminary data.</text>
</comment>
<dbReference type="SUPFAM" id="SSF47384">
    <property type="entry name" value="Homodimeric domain of signal transducing histidine kinase"/>
    <property type="match status" value="1"/>
</dbReference>
<evidence type="ECO:0000259" key="11">
    <source>
        <dbReference type="PROSITE" id="PS50109"/>
    </source>
</evidence>
<dbReference type="InterPro" id="IPR003594">
    <property type="entry name" value="HATPase_dom"/>
</dbReference>
<evidence type="ECO:0000313" key="14">
    <source>
        <dbReference type="Proteomes" id="UP001548590"/>
    </source>
</evidence>
<dbReference type="SMART" id="SM00387">
    <property type="entry name" value="HATPase_c"/>
    <property type="match status" value="1"/>
</dbReference>
<dbReference type="Pfam" id="PF02518">
    <property type="entry name" value="HATPase_c"/>
    <property type="match status" value="1"/>
</dbReference>
<organism evidence="13 14">
    <name type="scientific">Uliginosibacterium paludis</name>
    <dbReference type="NCBI Taxonomy" id="1615952"/>
    <lineage>
        <taxon>Bacteria</taxon>
        <taxon>Pseudomonadati</taxon>
        <taxon>Pseudomonadota</taxon>
        <taxon>Betaproteobacteria</taxon>
        <taxon>Rhodocyclales</taxon>
        <taxon>Zoogloeaceae</taxon>
        <taxon>Uliginosibacterium</taxon>
    </lineage>
</organism>
<dbReference type="InterPro" id="IPR003661">
    <property type="entry name" value="HisK_dim/P_dom"/>
</dbReference>
<dbReference type="InterPro" id="IPR005467">
    <property type="entry name" value="His_kinase_dom"/>
</dbReference>
<evidence type="ECO:0000256" key="3">
    <source>
        <dbReference type="ARBA" id="ARBA00012438"/>
    </source>
</evidence>
<dbReference type="InterPro" id="IPR017232">
    <property type="entry name" value="NtrY"/>
</dbReference>
<dbReference type="PRINTS" id="PR00344">
    <property type="entry name" value="BCTRLSENSOR"/>
</dbReference>
<dbReference type="InterPro" id="IPR036097">
    <property type="entry name" value="HisK_dim/P_sf"/>
</dbReference>
<dbReference type="PIRSF" id="PIRSF037532">
    <property type="entry name" value="STHK_NtrY"/>
    <property type="match status" value="1"/>
</dbReference>
<dbReference type="CDD" id="cd00082">
    <property type="entry name" value="HisKA"/>
    <property type="match status" value="1"/>
</dbReference>
<dbReference type="SUPFAM" id="SSF55874">
    <property type="entry name" value="ATPase domain of HSP90 chaperone/DNA topoisomerase II/histidine kinase"/>
    <property type="match status" value="1"/>
</dbReference>
<keyword evidence="14" id="KW-1185">Reference proteome</keyword>
<dbReference type="EC" id="2.7.13.3" evidence="3"/>
<evidence type="ECO:0000256" key="4">
    <source>
        <dbReference type="ARBA" id="ARBA00022553"/>
    </source>
</evidence>
<dbReference type="Proteomes" id="UP001548590">
    <property type="component" value="Unassembled WGS sequence"/>
</dbReference>
<dbReference type="Pfam" id="PF00672">
    <property type="entry name" value="HAMP"/>
    <property type="match status" value="1"/>
</dbReference>
<evidence type="ECO:0000256" key="10">
    <source>
        <dbReference type="SAM" id="Phobius"/>
    </source>
</evidence>
<dbReference type="Gene3D" id="3.30.450.20">
    <property type="entry name" value="PAS domain"/>
    <property type="match status" value="1"/>
</dbReference>
<dbReference type="Pfam" id="PF00512">
    <property type="entry name" value="HisKA"/>
    <property type="match status" value="1"/>
</dbReference>
<dbReference type="SMART" id="SM00388">
    <property type="entry name" value="HisKA"/>
    <property type="match status" value="1"/>
</dbReference>
<comment type="subcellular location">
    <subcellularLocation>
        <location evidence="2">Membrane</location>
    </subcellularLocation>
</comment>
<evidence type="ECO:0000256" key="2">
    <source>
        <dbReference type="ARBA" id="ARBA00004370"/>
    </source>
</evidence>
<evidence type="ECO:0000256" key="5">
    <source>
        <dbReference type="ARBA" id="ARBA00022679"/>
    </source>
</evidence>
<feature type="domain" description="Histidine kinase" evidence="11">
    <location>
        <begin position="489"/>
        <end position="700"/>
    </location>
</feature>
<dbReference type="SUPFAM" id="SSF55785">
    <property type="entry name" value="PYP-like sensor domain (PAS domain)"/>
    <property type="match status" value="1"/>
</dbReference>
<sequence length="712" mass="77629">MKRLLVVILSLGTILLFLLASASANSSLFAHNYPLLLGLNITLGIALAGLVGLQLRTLWREYRQRQFGSRLKLKLIGMFLLLAIGPGTLIYVISVQFAVRSIESWYNVRVDSALESGLTLGRSALDALVDQLGERSRGIALELGDSVTPPSLPALIRIRERLGADEITLLSTSGRIVTSTGEAPSGLAPDILPSAQLRQARQGRGYRAVEGEGEKLVMRVVIPVPARYFQADPLLLQVRAAVPATLAQSAEEIQDLHRTYQELLLSRQGLKSIYLVTLTLALLLGMSAAMAVAFFFARSLSAPLLILAEGTQAVAAGDLSPRQALPARDELGVLTQSFNRMTRQLQDARAQADRSRAAVDAARAYLESVLNNLSAGVLAFSNTGELRAANRGATTILRDDLVDFASQPLDQWEGHLQFRDAVLGGFSEHESDWHSQLEIDHGEGNMQTLLLHGSRLPEATDGGFVVVFDDISELISAQRNAAWAEVARRLAHEIKNPLTPIQLSAERLQHKLNDKLGDTDRAMLTRATETIVNQVEAMKKLVNGFRDYARLPSPQLASLDLNALLREILVLYEAAPVPIHHRLEAGLPLVMGDASQLRQVIHNLLQNAQDAVSEVSEPRVELSTRTDGKRVELVVRDSGPGFPPAILARAMEPYVTTKPRGSGLGLAIVRKIIEEHRGEIFIANHQDGGAEIRVRLRLTETAPQGAVEPLIN</sequence>
<feature type="transmembrane region" description="Helical" evidence="10">
    <location>
        <begin position="273"/>
        <end position="297"/>
    </location>
</feature>
<dbReference type="Gene3D" id="3.30.565.10">
    <property type="entry name" value="Histidine kinase-like ATPase, C-terminal domain"/>
    <property type="match status" value="1"/>
</dbReference>